<evidence type="ECO:0000256" key="7">
    <source>
        <dbReference type="ARBA" id="ARBA00022884"/>
    </source>
</evidence>
<keyword evidence="6" id="KW-0521">NADP</keyword>
<reference evidence="10 11" key="1">
    <citation type="submission" date="2020-02" db="EMBL/GenBank/DDBJ databases">
        <title>Draft genome sequence of Haematococcus lacustris strain NIES-144.</title>
        <authorList>
            <person name="Morimoto D."/>
            <person name="Nakagawa S."/>
            <person name="Yoshida T."/>
            <person name="Sawayama S."/>
        </authorList>
    </citation>
    <scope>NUCLEOTIDE SEQUENCE [LARGE SCALE GENOMIC DNA]</scope>
    <source>
        <strain evidence="10 11">NIES-144</strain>
    </source>
</reference>
<keyword evidence="2" id="KW-0820">tRNA-binding</keyword>
<dbReference type="EMBL" id="BLLF01000418">
    <property type="protein sequence ID" value="GFH11605.1"/>
    <property type="molecule type" value="Genomic_DNA"/>
</dbReference>
<proteinExistence type="predicted"/>
<evidence type="ECO:0000256" key="4">
    <source>
        <dbReference type="ARBA" id="ARBA00022643"/>
    </source>
</evidence>
<dbReference type="InterPro" id="IPR004653">
    <property type="entry name" value="DusA"/>
</dbReference>
<comment type="caution">
    <text evidence="10">The sequence shown here is derived from an EMBL/GenBank/DDBJ whole genome shotgun (WGS) entry which is preliminary data.</text>
</comment>
<dbReference type="AlphaFoldDB" id="A0A699YQT6"/>
<evidence type="ECO:0000256" key="8">
    <source>
        <dbReference type="ARBA" id="ARBA00023002"/>
    </source>
</evidence>
<keyword evidence="5" id="KW-0819">tRNA processing</keyword>
<evidence type="ECO:0000313" key="11">
    <source>
        <dbReference type="Proteomes" id="UP000485058"/>
    </source>
</evidence>
<keyword evidence="3" id="KW-0285">Flavoprotein</keyword>
<evidence type="ECO:0000256" key="5">
    <source>
        <dbReference type="ARBA" id="ARBA00022694"/>
    </source>
</evidence>
<evidence type="ECO:0000259" key="9">
    <source>
        <dbReference type="Pfam" id="PF01207"/>
    </source>
</evidence>
<dbReference type="Pfam" id="PF01207">
    <property type="entry name" value="Dus"/>
    <property type="match status" value="1"/>
</dbReference>
<evidence type="ECO:0000256" key="2">
    <source>
        <dbReference type="ARBA" id="ARBA00022555"/>
    </source>
</evidence>
<evidence type="ECO:0000313" key="10">
    <source>
        <dbReference type="EMBL" id="GFH11605.1"/>
    </source>
</evidence>
<accession>A0A699YQT6</accession>
<dbReference type="GO" id="GO:0017150">
    <property type="term" value="F:tRNA dihydrouridine synthase activity"/>
    <property type="evidence" value="ECO:0007669"/>
    <property type="project" value="InterPro"/>
</dbReference>
<dbReference type="PANTHER" id="PTHR42907">
    <property type="entry name" value="FMN-LINKED OXIDOREDUCTASES SUPERFAMILY PROTEIN"/>
    <property type="match status" value="1"/>
</dbReference>
<dbReference type="InterPro" id="IPR035587">
    <property type="entry name" value="DUS-like_FMN-bd"/>
</dbReference>
<dbReference type="PANTHER" id="PTHR42907:SF1">
    <property type="entry name" value="FMN-LINKED OXIDOREDUCTASES SUPERFAMILY PROTEIN"/>
    <property type="match status" value="1"/>
</dbReference>
<feature type="non-terminal residue" evidence="10">
    <location>
        <position position="1"/>
    </location>
</feature>
<dbReference type="GO" id="GO:0050660">
    <property type="term" value="F:flavin adenine dinucleotide binding"/>
    <property type="evidence" value="ECO:0007669"/>
    <property type="project" value="InterPro"/>
</dbReference>
<feature type="non-terminal residue" evidence="10">
    <location>
        <position position="82"/>
    </location>
</feature>
<dbReference type="SUPFAM" id="SSF51395">
    <property type="entry name" value="FMN-linked oxidoreductases"/>
    <property type="match status" value="1"/>
</dbReference>
<keyword evidence="8" id="KW-0560">Oxidoreductase</keyword>
<evidence type="ECO:0000256" key="1">
    <source>
        <dbReference type="ARBA" id="ARBA00001917"/>
    </source>
</evidence>
<evidence type="ECO:0000256" key="6">
    <source>
        <dbReference type="ARBA" id="ARBA00022857"/>
    </source>
</evidence>
<dbReference type="GO" id="GO:0000049">
    <property type="term" value="F:tRNA binding"/>
    <property type="evidence" value="ECO:0007669"/>
    <property type="project" value="UniProtKB-KW"/>
</dbReference>
<organism evidence="10 11">
    <name type="scientific">Haematococcus lacustris</name>
    <name type="common">Green alga</name>
    <name type="synonym">Haematococcus pluvialis</name>
    <dbReference type="NCBI Taxonomy" id="44745"/>
    <lineage>
        <taxon>Eukaryota</taxon>
        <taxon>Viridiplantae</taxon>
        <taxon>Chlorophyta</taxon>
        <taxon>core chlorophytes</taxon>
        <taxon>Chlorophyceae</taxon>
        <taxon>CS clade</taxon>
        <taxon>Chlamydomonadales</taxon>
        <taxon>Haematococcaceae</taxon>
        <taxon>Haematococcus</taxon>
    </lineage>
</organism>
<name>A0A699YQT6_HAELA</name>
<keyword evidence="4" id="KW-0288">FMN</keyword>
<dbReference type="InterPro" id="IPR018517">
    <property type="entry name" value="tRNA_hU_synthase_CS"/>
</dbReference>
<protein>
    <recommendedName>
        <fullName evidence="9">DUS-like FMN-binding domain-containing protein</fullName>
    </recommendedName>
</protein>
<evidence type="ECO:0000256" key="3">
    <source>
        <dbReference type="ARBA" id="ARBA00022630"/>
    </source>
</evidence>
<dbReference type="Gene3D" id="3.20.20.70">
    <property type="entry name" value="Aldolase class I"/>
    <property type="match status" value="1"/>
</dbReference>
<keyword evidence="7" id="KW-0694">RNA-binding</keyword>
<comment type="cofactor">
    <cofactor evidence="1">
        <name>FMN</name>
        <dbReference type="ChEBI" id="CHEBI:58210"/>
    </cofactor>
</comment>
<gene>
    <name evidence="10" type="ORF">HaLaN_07135</name>
</gene>
<dbReference type="PROSITE" id="PS01136">
    <property type="entry name" value="UPF0034"/>
    <property type="match status" value="1"/>
</dbReference>
<sequence length="82" mass="8359">FLWFPPEQRPLVCQLGGSDPATLAAATALAVQYGYDEINLNCGCPSDRVAGAGCFGAALMLQPQLVADCMAAMAAAAQGTPV</sequence>
<dbReference type="Proteomes" id="UP000485058">
    <property type="component" value="Unassembled WGS sequence"/>
</dbReference>
<feature type="domain" description="DUS-like FMN-binding" evidence="9">
    <location>
        <begin position="7"/>
        <end position="82"/>
    </location>
</feature>
<keyword evidence="11" id="KW-1185">Reference proteome</keyword>
<dbReference type="InterPro" id="IPR013785">
    <property type="entry name" value="Aldolase_TIM"/>
</dbReference>